<protein>
    <recommendedName>
        <fullName evidence="3">Integrase catalytic domain-containing protein</fullName>
    </recommendedName>
</protein>
<dbReference type="OrthoDB" id="2273864at2759"/>
<dbReference type="GO" id="GO:0003676">
    <property type="term" value="F:nucleic acid binding"/>
    <property type="evidence" value="ECO:0007669"/>
    <property type="project" value="InterPro"/>
</dbReference>
<reference evidence="1" key="1">
    <citation type="submission" date="2021-03" db="EMBL/GenBank/DDBJ databases">
        <title>Draft genome sequence of rust myrtle Austropuccinia psidii MF-1, a brazilian biotype.</title>
        <authorList>
            <person name="Quecine M.C."/>
            <person name="Pachon D.M.R."/>
            <person name="Bonatelli M.L."/>
            <person name="Correr F.H."/>
            <person name="Franceschini L.M."/>
            <person name="Leite T.F."/>
            <person name="Margarido G.R.A."/>
            <person name="Almeida C.A."/>
            <person name="Ferrarezi J.A."/>
            <person name="Labate C.A."/>
        </authorList>
    </citation>
    <scope>NUCLEOTIDE SEQUENCE</scope>
    <source>
        <strain evidence="1">MF-1</strain>
    </source>
</reference>
<evidence type="ECO:0008006" key="3">
    <source>
        <dbReference type="Google" id="ProtNLM"/>
    </source>
</evidence>
<dbReference type="PANTHER" id="PTHR35046">
    <property type="entry name" value="ZINC KNUCKLE (CCHC-TYPE) FAMILY PROTEIN"/>
    <property type="match status" value="1"/>
</dbReference>
<dbReference type="EMBL" id="AVOT02003524">
    <property type="protein sequence ID" value="MBW0473760.1"/>
    <property type="molecule type" value="Genomic_DNA"/>
</dbReference>
<sequence length="97" mass="11240">MDWVAGPVPGVKERFNAFLSIVNRYSKCERILTCHKEDTAMDTALLLWPNIISTCGIPKMIISDRDSKFISEFWTNLYDMLGKKLHFLLLIIHQQIV</sequence>
<dbReference type="Proteomes" id="UP000765509">
    <property type="component" value="Unassembled WGS sequence"/>
</dbReference>
<dbReference type="PANTHER" id="PTHR35046:SF26">
    <property type="entry name" value="RNA-DIRECTED DNA POLYMERASE"/>
    <property type="match status" value="1"/>
</dbReference>
<evidence type="ECO:0000313" key="2">
    <source>
        <dbReference type="Proteomes" id="UP000765509"/>
    </source>
</evidence>
<dbReference type="InterPro" id="IPR036397">
    <property type="entry name" value="RNaseH_sf"/>
</dbReference>
<proteinExistence type="predicted"/>
<keyword evidence="2" id="KW-1185">Reference proteome</keyword>
<dbReference type="InterPro" id="IPR012337">
    <property type="entry name" value="RNaseH-like_sf"/>
</dbReference>
<dbReference type="SUPFAM" id="SSF53098">
    <property type="entry name" value="Ribonuclease H-like"/>
    <property type="match status" value="1"/>
</dbReference>
<comment type="caution">
    <text evidence="1">The sequence shown here is derived from an EMBL/GenBank/DDBJ whole genome shotgun (WGS) entry which is preliminary data.</text>
</comment>
<name>A0A9Q3BZY6_9BASI</name>
<organism evidence="1 2">
    <name type="scientific">Austropuccinia psidii MF-1</name>
    <dbReference type="NCBI Taxonomy" id="1389203"/>
    <lineage>
        <taxon>Eukaryota</taxon>
        <taxon>Fungi</taxon>
        <taxon>Dikarya</taxon>
        <taxon>Basidiomycota</taxon>
        <taxon>Pucciniomycotina</taxon>
        <taxon>Pucciniomycetes</taxon>
        <taxon>Pucciniales</taxon>
        <taxon>Sphaerophragmiaceae</taxon>
        <taxon>Austropuccinia</taxon>
    </lineage>
</organism>
<dbReference type="Gene3D" id="3.30.420.10">
    <property type="entry name" value="Ribonuclease H-like superfamily/Ribonuclease H"/>
    <property type="match status" value="1"/>
</dbReference>
<accession>A0A9Q3BZY6</accession>
<dbReference type="AlphaFoldDB" id="A0A9Q3BZY6"/>
<gene>
    <name evidence="1" type="ORF">O181_013475</name>
</gene>
<evidence type="ECO:0000313" key="1">
    <source>
        <dbReference type="EMBL" id="MBW0473760.1"/>
    </source>
</evidence>